<dbReference type="Proteomes" id="UP000030651">
    <property type="component" value="Unassembled WGS sequence"/>
</dbReference>
<dbReference type="InParanoid" id="W3XNJ0"/>
<dbReference type="RefSeq" id="XP_007828149.1">
    <property type="nucleotide sequence ID" value="XM_007829958.1"/>
</dbReference>
<dbReference type="AlphaFoldDB" id="W3XNJ0"/>
<organism evidence="1 2">
    <name type="scientific">Pestalotiopsis fici (strain W106-1 / CGMCC3.15140)</name>
    <dbReference type="NCBI Taxonomy" id="1229662"/>
    <lineage>
        <taxon>Eukaryota</taxon>
        <taxon>Fungi</taxon>
        <taxon>Dikarya</taxon>
        <taxon>Ascomycota</taxon>
        <taxon>Pezizomycotina</taxon>
        <taxon>Sordariomycetes</taxon>
        <taxon>Xylariomycetidae</taxon>
        <taxon>Amphisphaeriales</taxon>
        <taxon>Sporocadaceae</taxon>
        <taxon>Pestalotiopsis</taxon>
    </lineage>
</organism>
<sequence length="109" mass="11709">MIAFLATAVHCVGVGIFAHPGEDIELVNHKAAVHKATLMVAHAAISRCDDAPAALLLKQNAIFRRYGLTDALQYENSLGRFSRKQSLVETNDVFGCSTATPALVDPCGW</sequence>
<dbReference type="GeneID" id="19266390"/>
<evidence type="ECO:0000313" key="2">
    <source>
        <dbReference type="Proteomes" id="UP000030651"/>
    </source>
</evidence>
<evidence type="ECO:0000313" key="1">
    <source>
        <dbReference type="EMBL" id="ETS87549.1"/>
    </source>
</evidence>
<gene>
    <name evidence="1" type="ORF">PFICI_01377</name>
</gene>
<dbReference type="EMBL" id="KI912109">
    <property type="protein sequence ID" value="ETS87549.1"/>
    <property type="molecule type" value="Genomic_DNA"/>
</dbReference>
<dbReference type="KEGG" id="pfy:PFICI_01377"/>
<keyword evidence="2" id="KW-1185">Reference proteome</keyword>
<dbReference type="HOGENOM" id="CLU_2184873_0_0_1"/>
<accession>W3XNJ0</accession>
<protein>
    <submittedName>
        <fullName evidence="1">Uncharacterized protein</fullName>
    </submittedName>
</protein>
<name>W3XNJ0_PESFW</name>
<reference evidence="2" key="1">
    <citation type="journal article" date="2015" name="BMC Genomics">
        <title>Genomic and transcriptomic analysis of the endophytic fungus Pestalotiopsis fici reveals its lifestyle and high potential for synthesis of natural products.</title>
        <authorList>
            <person name="Wang X."/>
            <person name="Zhang X."/>
            <person name="Liu L."/>
            <person name="Xiang M."/>
            <person name="Wang W."/>
            <person name="Sun X."/>
            <person name="Che Y."/>
            <person name="Guo L."/>
            <person name="Liu G."/>
            <person name="Guo L."/>
            <person name="Wang C."/>
            <person name="Yin W.B."/>
            <person name="Stadler M."/>
            <person name="Zhang X."/>
            <person name="Liu X."/>
        </authorList>
    </citation>
    <scope>NUCLEOTIDE SEQUENCE [LARGE SCALE GENOMIC DNA]</scope>
    <source>
        <strain evidence="2">W106-1 / CGMCC3.15140</strain>
    </source>
</reference>
<proteinExistence type="predicted"/>